<reference evidence="5" key="1">
    <citation type="journal article" date="2019" name="Int. J. Syst. Evol. Microbiol.">
        <title>The Global Catalogue of Microorganisms (GCM) 10K type strain sequencing project: providing services to taxonomists for standard genome sequencing and annotation.</title>
        <authorList>
            <consortium name="The Broad Institute Genomics Platform"/>
            <consortium name="The Broad Institute Genome Sequencing Center for Infectious Disease"/>
            <person name="Wu L."/>
            <person name="Ma J."/>
        </authorList>
    </citation>
    <scope>NUCLEOTIDE SEQUENCE [LARGE SCALE GENOMIC DNA]</scope>
    <source>
        <strain evidence="5">CCUG 54950</strain>
    </source>
</reference>
<feature type="region of interest" description="Disordered" evidence="1">
    <location>
        <begin position="99"/>
        <end position="252"/>
    </location>
</feature>
<protein>
    <submittedName>
        <fullName evidence="4">PepSY domain-containing protein</fullName>
    </submittedName>
</protein>
<dbReference type="EMBL" id="JBHUEH010000032">
    <property type="protein sequence ID" value="MFD1888059.1"/>
    <property type="molecule type" value="Genomic_DNA"/>
</dbReference>
<feature type="domain" description="PepSY" evidence="3">
    <location>
        <begin position="36"/>
        <end position="88"/>
    </location>
</feature>
<comment type="caution">
    <text evidence="4">The sequence shown here is derived from an EMBL/GenBank/DDBJ whole genome shotgun (WGS) entry which is preliminary data.</text>
</comment>
<dbReference type="Proteomes" id="UP001597233">
    <property type="component" value="Unassembled WGS sequence"/>
</dbReference>
<dbReference type="Gene3D" id="3.10.450.40">
    <property type="match status" value="1"/>
</dbReference>
<dbReference type="Pfam" id="PF03413">
    <property type="entry name" value="PepSY"/>
    <property type="match status" value="2"/>
</dbReference>
<keyword evidence="2" id="KW-0472">Membrane</keyword>
<evidence type="ECO:0000259" key="3">
    <source>
        <dbReference type="Pfam" id="PF03413"/>
    </source>
</evidence>
<keyword evidence="2" id="KW-1133">Transmembrane helix</keyword>
<feature type="transmembrane region" description="Helical" evidence="2">
    <location>
        <begin position="6"/>
        <end position="26"/>
    </location>
</feature>
<feature type="compositionally biased region" description="Polar residues" evidence="1">
    <location>
        <begin position="128"/>
        <end position="156"/>
    </location>
</feature>
<evidence type="ECO:0000313" key="5">
    <source>
        <dbReference type="Proteomes" id="UP001597233"/>
    </source>
</evidence>
<accession>A0ABW4RQM6</accession>
<feature type="compositionally biased region" description="Polar residues" evidence="1">
    <location>
        <begin position="241"/>
        <end position="250"/>
    </location>
</feature>
<feature type="compositionally biased region" description="Low complexity" evidence="1">
    <location>
        <begin position="157"/>
        <end position="192"/>
    </location>
</feature>
<name>A0ABW4RQM6_9BACL</name>
<gene>
    <name evidence="4" type="ORF">ACFSC9_21480</name>
</gene>
<feature type="compositionally biased region" description="Pro residues" evidence="1">
    <location>
        <begin position="208"/>
        <end position="218"/>
    </location>
</feature>
<feature type="compositionally biased region" description="Polar residues" evidence="1">
    <location>
        <begin position="193"/>
        <end position="207"/>
    </location>
</feature>
<evidence type="ECO:0000313" key="4">
    <source>
        <dbReference type="EMBL" id="MFD1888059.1"/>
    </source>
</evidence>
<dbReference type="InterPro" id="IPR025711">
    <property type="entry name" value="PepSY"/>
</dbReference>
<evidence type="ECO:0000256" key="2">
    <source>
        <dbReference type="SAM" id="Phobius"/>
    </source>
</evidence>
<proteinExistence type="predicted"/>
<keyword evidence="2" id="KW-0812">Transmembrane</keyword>
<sequence>MSNRRLWIAGGAGVILIILCASILIWKTNGQAQPLLTAAQIGDRVEGKYPGKVTSIVQDHDAYQVKLESETGVYEITMSAASGEIQSIRQLQGVLRAKTDQSTNGTASASGSTTSTASNDATTGTDSQTTNNPATGNAASGDDGTSNSTASTNQPDASSSGTSSAPSSWSDAAGSAAASPSPNGMPASSASGNTGSDASSTGTNTNHPPAPNGGPVPPDDTNSPTTNNKREPAQAGPGKRPSSSATSITEKQAEQIAIGQVKGEVDDVKFKHSGKTGQQYYLVEMDTPDDREAVVQINAISGAVMSVTWDDEEDSDKKDKDH</sequence>
<dbReference type="RefSeq" id="WP_347323672.1">
    <property type="nucleotide sequence ID" value="NZ_JBCGUH010000002.1"/>
</dbReference>
<organism evidence="4 5">
    <name type="scientific">Paenibacillus wenxiniae</name>
    <dbReference type="NCBI Taxonomy" id="1636843"/>
    <lineage>
        <taxon>Bacteria</taxon>
        <taxon>Bacillati</taxon>
        <taxon>Bacillota</taxon>
        <taxon>Bacilli</taxon>
        <taxon>Bacillales</taxon>
        <taxon>Paenibacillaceae</taxon>
        <taxon>Paenibacillus</taxon>
    </lineage>
</organism>
<evidence type="ECO:0000256" key="1">
    <source>
        <dbReference type="SAM" id="MobiDB-lite"/>
    </source>
</evidence>
<feature type="domain" description="PepSY" evidence="3">
    <location>
        <begin position="248"/>
        <end position="307"/>
    </location>
</feature>
<keyword evidence="5" id="KW-1185">Reference proteome</keyword>
<feature type="compositionally biased region" description="Low complexity" evidence="1">
    <location>
        <begin position="102"/>
        <end position="127"/>
    </location>
</feature>